<comment type="subcellular location">
    <subcellularLocation>
        <location evidence="1">Cell membrane</location>
        <topology evidence="1">Multi-pass membrane protein</topology>
    </subcellularLocation>
</comment>
<dbReference type="GO" id="GO:0005886">
    <property type="term" value="C:plasma membrane"/>
    <property type="evidence" value="ECO:0007669"/>
    <property type="project" value="UniProtKB-SubCell"/>
</dbReference>
<gene>
    <name evidence="9" type="ORF">MNBD_ALPHA04-822</name>
</gene>
<feature type="transmembrane region" description="Helical" evidence="8">
    <location>
        <begin position="129"/>
        <end position="153"/>
    </location>
</feature>
<keyword evidence="6 8" id="KW-1133">Transmembrane helix</keyword>
<dbReference type="AlphaFoldDB" id="A0A3B0STI8"/>
<proteinExistence type="inferred from homology"/>
<dbReference type="GO" id="GO:0008360">
    <property type="term" value="P:regulation of cell shape"/>
    <property type="evidence" value="ECO:0007669"/>
    <property type="project" value="UniProtKB-KW"/>
</dbReference>
<evidence type="ECO:0000256" key="8">
    <source>
        <dbReference type="SAM" id="Phobius"/>
    </source>
</evidence>
<feature type="transmembrane region" description="Helical" evidence="8">
    <location>
        <begin position="322"/>
        <end position="347"/>
    </location>
</feature>
<organism evidence="9">
    <name type="scientific">hydrothermal vent metagenome</name>
    <dbReference type="NCBI Taxonomy" id="652676"/>
    <lineage>
        <taxon>unclassified sequences</taxon>
        <taxon>metagenomes</taxon>
        <taxon>ecological metagenomes</taxon>
    </lineage>
</organism>
<dbReference type="GO" id="GO:0009252">
    <property type="term" value="P:peptidoglycan biosynthetic process"/>
    <property type="evidence" value="ECO:0007669"/>
    <property type="project" value="UniProtKB-KW"/>
</dbReference>
<dbReference type="PANTHER" id="PTHR47019">
    <property type="entry name" value="LIPID II FLIPPASE MURJ"/>
    <property type="match status" value="1"/>
</dbReference>
<accession>A0A3B0STI8</accession>
<feature type="transmembrane region" description="Helical" evidence="8">
    <location>
        <begin position="94"/>
        <end position="117"/>
    </location>
</feature>
<dbReference type="InterPro" id="IPR004268">
    <property type="entry name" value="MurJ"/>
</dbReference>
<feature type="transmembrane region" description="Helical" evidence="8">
    <location>
        <begin position="416"/>
        <end position="438"/>
    </location>
</feature>
<feature type="transmembrane region" description="Helical" evidence="8">
    <location>
        <begin position="450"/>
        <end position="470"/>
    </location>
</feature>
<evidence type="ECO:0000256" key="4">
    <source>
        <dbReference type="ARBA" id="ARBA00022960"/>
    </source>
</evidence>
<feature type="transmembrane region" description="Helical" evidence="8">
    <location>
        <begin position="283"/>
        <end position="301"/>
    </location>
</feature>
<dbReference type="InterPro" id="IPR051050">
    <property type="entry name" value="Lipid_II_flippase_MurJ/MviN"/>
</dbReference>
<dbReference type="Pfam" id="PF03023">
    <property type="entry name" value="MurJ"/>
    <property type="match status" value="1"/>
</dbReference>
<keyword evidence="4" id="KW-0133">Cell shape</keyword>
<feature type="transmembrane region" description="Helical" evidence="8">
    <location>
        <begin position="238"/>
        <end position="263"/>
    </location>
</feature>
<feature type="transmembrane region" description="Helical" evidence="8">
    <location>
        <begin position="196"/>
        <end position="217"/>
    </location>
</feature>
<evidence type="ECO:0000256" key="1">
    <source>
        <dbReference type="ARBA" id="ARBA00004651"/>
    </source>
</evidence>
<evidence type="ECO:0000256" key="5">
    <source>
        <dbReference type="ARBA" id="ARBA00022984"/>
    </source>
</evidence>
<keyword evidence="2" id="KW-1003">Cell membrane</keyword>
<evidence type="ECO:0000256" key="7">
    <source>
        <dbReference type="ARBA" id="ARBA00023136"/>
    </source>
</evidence>
<evidence type="ECO:0000256" key="3">
    <source>
        <dbReference type="ARBA" id="ARBA00022692"/>
    </source>
</evidence>
<keyword evidence="3 8" id="KW-0812">Transmembrane</keyword>
<dbReference type="HAMAP" id="MF_02078">
    <property type="entry name" value="MurJ_MviN"/>
    <property type="match status" value="1"/>
</dbReference>
<dbReference type="PANTHER" id="PTHR47019:SF1">
    <property type="entry name" value="LIPID II FLIPPASE MURJ"/>
    <property type="match status" value="1"/>
</dbReference>
<evidence type="ECO:0000256" key="6">
    <source>
        <dbReference type="ARBA" id="ARBA00022989"/>
    </source>
</evidence>
<reference evidence="9" key="1">
    <citation type="submission" date="2018-06" db="EMBL/GenBank/DDBJ databases">
        <authorList>
            <person name="Zhirakovskaya E."/>
        </authorList>
    </citation>
    <scope>NUCLEOTIDE SEQUENCE</scope>
</reference>
<dbReference type="GO" id="GO:0015648">
    <property type="term" value="F:lipid-linked peptidoglycan transporter activity"/>
    <property type="evidence" value="ECO:0007669"/>
    <property type="project" value="TreeGrafter"/>
</dbReference>
<sequence>MNLLKSSGTIAGLTFVSRIFGFIRDILLARILGAGAAADAWQLAFQLPNIFRRLFAEGAFSAAFVPLFNRRATDPDGNENIAEAERFSSEVLSVFIPILIGFTALFELIMPFVIYFIDDFGSGGRTNDFSITLARITFVYLGLISVMTLAAGILNSMSRFAAAAAAPVLLNLCLISALLAGYYFYPLNEQPVATAYMLAFAVAAAGVLQLLWLVYWVRKTGFRLKIRKPEFTPDVKELGVLILPAIFGAGIYQISRFIDLFFLGRLPEGSFVYLAMADRLNQLPLGIIGIALGTAILPALSRFIAQKDMGGAQRIQSNAIELAMLLTIPAAIALFFAAGPLVTSFYVGGNFAASDGQTTANVVAALVVGLPAYVLVKVLIPGFFARKDTRTPVYTAGVSLLINIALNLILIPIYGIVGLAFAGAIAAWANCLMLYTMLHIRGHYHLELALLFRIVRITLSAAGMAAVLIYAAPLGEGLYDGNIWQRAGSITALVTAGALVYGMLAWVTGAIDKSKITMLTKKKAAEQTASEES</sequence>
<dbReference type="PRINTS" id="PR01806">
    <property type="entry name" value="VIRFACTRMVIN"/>
</dbReference>
<protein>
    <submittedName>
        <fullName evidence="9">Proposed peptidoglycan lipid II flippase MurJ</fullName>
    </submittedName>
</protein>
<dbReference type="GO" id="GO:0034204">
    <property type="term" value="P:lipid translocation"/>
    <property type="evidence" value="ECO:0007669"/>
    <property type="project" value="TreeGrafter"/>
</dbReference>
<feature type="transmembrane region" description="Helical" evidence="8">
    <location>
        <begin position="392"/>
        <end position="410"/>
    </location>
</feature>
<dbReference type="CDD" id="cd13123">
    <property type="entry name" value="MATE_MurJ_like"/>
    <property type="match status" value="1"/>
</dbReference>
<feature type="transmembrane region" description="Helical" evidence="8">
    <location>
        <begin position="359"/>
        <end position="380"/>
    </location>
</feature>
<name>A0A3B0STI8_9ZZZZ</name>
<evidence type="ECO:0000256" key="2">
    <source>
        <dbReference type="ARBA" id="ARBA00022475"/>
    </source>
</evidence>
<feature type="transmembrane region" description="Helical" evidence="8">
    <location>
        <begin position="490"/>
        <end position="511"/>
    </location>
</feature>
<dbReference type="EMBL" id="UOEF01000262">
    <property type="protein sequence ID" value="VAV98115.1"/>
    <property type="molecule type" value="Genomic_DNA"/>
</dbReference>
<dbReference type="NCBIfam" id="TIGR01695">
    <property type="entry name" value="murJ_mviN"/>
    <property type="match status" value="1"/>
</dbReference>
<dbReference type="PIRSF" id="PIRSF002869">
    <property type="entry name" value="MviN"/>
    <property type="match status" value="1"/>
</dbReference>
<feature type="transmembrane region" description="Helical" evidence="8">
    <location>
        <begin position="160"/>
        <end position="184"/>
    </location>
</feature>
<keyword evidence="5" id="KW-0573">Peptidoglycan synthesis</keyword>
<evidence type="ECO:0000313" key="9">
    <source>
        <dbReference type="EMBL" id="VAV98115.1"/>
    </source>
</evidence>
<keyword evidence="7 8" id="KW-0472">Membrane</keyword>